<evidence type="ECO:0000313" key="3">
    <source>
        <dbReference type="Proteomes" id="UP000730482"/>
    </source>
</evidence>
<evidence type="ECO:0000313" key="2">
    <source>
        <dbReference type="EMBL" id="MBS2550613.1"/>
    </source>
</evidence>
<comment type="caution">
    <text evidence="2">The sequence shown here is derived from an EMBL/GenBank/DDBJ whole genome shotgun (WGS) entry which is preliminary data.</text>
</comment>
<dbReference type="InterPro" id="IPR014710">
    <property type="entry name" value="RmlC-like_jellyroll"/>
</dbReference>
<dbReference type="Gene3D" id="2.60.120.10">
    <property type="entry name" value="Jelly Rolls"/>
    <property type="match status" value="1"/>
</dbReference>
<dbReference type="SUPFAM" id="SSF51182">
    <property type="entry name" value="RmlC-like cupins"/>
    <property type="match status" value="1"/>
</dbReference>
<proteinExistence type="predicted"/>
<dbReference type="InterPro" id="IPR011051">
    <property type="entry name" value="RmlC_Cupin_sf"/>
</dbReference>
<feature type="compositionally biased region" description="Low complexity" evidence="1">
    <location>
        <begin position="256"/>
        <end position="266"/>
    </location>
</feature>
<gene>
    <name evidence="2" type="ORF">KGQ19_27450</name>
</gene>
<dbReference type="EMBL" id="JAAFYZ010000109">
    <property type="protein sequence ID" value="MBS2550613.1"/>
    <property type="molecule type" value="Genomic_DNA"/>
</dbReference>
<organism evidence="2 3">
    <name type="scientific">Catenulispora pinistramenti</name>
    <dbReference type="NCBI Taxonomy" id="2705254"/>
    <lineage>
        <taxon>Bacteria</taxon>
        <taxon>Bacillati</taxon>
        <taxon>Actinomycetota</taxon>
        <taxon>Actinomycetes</taxon>
        <taxon>Catenulisporales</taxon>
        <taxon>Catenulisporaceae</taxon>
        <taxon>Catenulispora</taxon>
    </lineage>
</organism>
<sequence length="266" mass="28461">MPRSRRKFDIDEFVRECLQAWEAEGADAVKEVLDRTLGRGCAPVRECFGDPRDAHLQVLYPGPELVIENMVWAPGMSYPAHNHNTPVMTGVYAGLEVNDFYHQTRSRKGGRLQRTATVDINEGEAVLMAHDAIHRIANPNRRTFTGAFHIYMGDYLHSSRSIWYPDEGSPEAEASFALTKDIFAAANRDLAAARAADGTVLTGTGAGPVPTGTGPVPTGPGSASGPPSGPSSGHTHSVTHSAPHAPGRGPSRRGARPSMRSSGEQG</sequence>
<evidence type="ECO:0000256" key="1">
    <source>
        <dbReference type="SAM" id="MobiDB-lite"/>
    </source>
</evidence>
<name>A0ABS5KX32_9ACTN</name>
<reference evidence="2 3" key="1">
    <citation type="submission" date="2020-02" db="EMBL/GenBank/DDBJ databases">
        <title>Acidophilic actinobacteria isolated from forest soil.</title>
        <authorList>
            <person name="Golinska P."/>
        </authorList>
    </citation>
    <scope>NUCLEOTIDE SEQUENCE [LARGE SCALE GENOMIC DNA]</scope>
    <source>
        <strain evidence="2 3">NL8</strain>
    </source>
</reference>
<dbReference type="Proteomes" id="UP000730482">
    <property type="component" value="Unassembled WGS sequence"/>
</dbReference>
<keyword evidence="3" id="KW-1185">Reference proteome</keyword>
<protein>
    <recommendedName>
        <fullName evidence="4">Cysteine dioxygenase type I</fullName>
    </recommendedName>
</protein>
<accession>A0ABS5KX32</accession>
<dbReference type="RefSeq" id="WP_212013766.1">
    <property type="nucleotide sequence ID" value="NZ_JAAFYZ010000109.1"/>
</dbReference>
<feature type="compositionally biased region" description="Low complexity" evidence="1">
    <location>
        <begin position="207"/>
        <end position="249"/>
    </location>
</feature>
<feature type="region of interest" description="Disordered" evidence="1">
    <location>
        <begin position="200"/>
        <end position="266"/>
    </location>
</feature>
<evidence type="ECO:0008006" key="4">
    <source>
        <dbReference type="Google" id="ProtNLM"/>
    </source>
</evidence>